<dbReference type="InterPro" id="IPR019775">
    <property type="entry name" value="WD40_repeat_CS"/>
</dbReference>
<keyword evidence="2 6" id="KW-0853">WD repeat</keyword>
<dbReference type="PROSITE" id="PS50082">
    <property type="entry name" value="WD_REPEATS_2"/>
    <property type="match status" value="2"/>
</dbReference>
<dbReference type="InterPro" id="IPR015943">
    <property type="entry name" value="WD40/YVTN_repeat-like_dom_sf"/>
</dbReference>
<dbReference type="PROSITE" id="PS50294">
    <property type="entry name" value="WD_REPEATS_REGION"/>
    <property type="match status" value="1"/>
</dbReference>
<keyword evidence="5" id="KW-0804">Transcription</keyword>
<dbReference type="STRING" id="1611254.A0A2G5U9M4"/>
<evidence type="ECO:0000313" key="7">
    <source>
        <dbReference type="EMBL" id="PIC35966.1"/>
    </source>
</evidence>
<protein>
    <submittedName>
        <fullName evidence="7">Uncharacterized protein</fullName>
    </submittedName>
</protein>
<dbReference type="Proteomes" id="UP000230233">
    <property type="component" value="Chromosome IV"/>
</dbReference>
<gene>
    <name evidence="7" type="primary">Cnig_chr_IV.g15142</name>
    <name evidence="7" type="ORF">B9Z55_015142</name>
</gene>
<name>A0A2G5U9M4_9PELO</name>
<dbReference type="PROSITE" id="PS00678">
    <property type="entry name" value="WD_REPEATS_1"/>
    <property type="match status" value="1"/>
</dbReference>
<accession>A0A2G5U9M4</accession>
<dbReference type="SMART" id="SM00320">
    <property type="entry name" value="WD40"/>
    <property type="match status" value="4"/>
</dbReference>
<sequence length="467" mass="52916">MARRKSFVPASFLHDPTDTKSKDHSLTPFIGSTRFYEKSIGTLYGCAFNPFVSKNENPIAAAVGSNYIKTYSFPRYQPEILNIASIQLDNNDSLYTVTWCYDDREDSENPHKIVTGGESGVIYVIDAATSRLDLQLVGHMDGVNDIRTSPKNPALIATASKDATVRIFHIRAETCLLILGGHQAHLDSVISVDWSHDASMLFSCGHDHRVVAWDLTQKPVESHLRECMRVVKRIAKLAFVRAYETEMQRELEKLYNIDGHSLIFCRPSHVITNVHYGTVDCVRTIQLNNQIYILSRSCGGDNQISLWRLGKTDRSETAVKEGFQTDHFLISKKKLTDADIWFGKFEMEPNQKRWLCTIGDKGTVHFYDMRNQINDEPLVFLCIYASECLRTQTLFLIDAQSYKVFIKFYSRFMTIKANPKGVMTRQVAFSPNGRIVFAVGDGGFACRIDRMPASGPSVPKDIWKPIK</sequence>
<reference evidence="8" key="1">
    <citation type="submission" date="2017-10" db="EMBL/GenBank/DDBJ databases">
        <title>Rapid genome shrinkage in a self-fertile nematode reveals novel sperm competition proteins.</title>
        <authorList>
            <person name="Yin D."/>
            <person name="Schwarz E.M."/>
            <person name="Thomas C.G."/>
            <person name="Felde R.L."/>
            <person name="Korf I.F."/>
            <person name="Cutter A.D."/>
            <person name="Schartner C.M."/>
            <person name="Ralston E.J."/>
            <person name="Meyer B.J."/>
            <person name="Haag E.S."/>
        </authorList>
    </citation>
    <scope>NUCLEOTIDE SEQUENCE [LARGE SCALE GENOMIC DNA]</scope>
    <source>
        <strain evidence="8">JU1422</strain>
    </source>
</reference>
<comment type="similarity">
    <text evidence="1">Belongs to the WD repeat ESC family.</text>
</comment>
<proteinExistence type="inferred from homology"/>
<dbReference type="InterPro" id="IPR051243">
    <property type="entry name" value="PcG_WD-repeat"/>
</dbReference>
<evidence type="ECO:0000256" key="6">
    <source>
        <dbReference type="PROSITE-ProRule" id="PRU00221"/>
    </source>
</evidence>
<dbReference type="SUPFAM" id="SSF50978">
    <property type="entry name" value="WD40 repeat-like"/>
    <property type="match status" value="1"/>
</dbReference>
<dbReference type="Pfam" id="PF00400">
    <property type="entry name" value="WD40"/>
    <property type="match status" value="2"/>
</dbReference>
<comment type="caution">
    <text evidence="7">The sequence shown here is derived from an EMBL/GenBank/DDBJ whole genome shotgun (WGS) entry which is preliminary data.</text>
</comment>
<evidence type="ECO:0000256" key="5">
    <source>
        <dbReference type="ARBA" id="ARBA00023163"/>
    </source>
</evidence>
<keyword evidence="4" id="KW-0805">Transcription regulation</keyword>
<dbReference type="PANTHER" id="PTHR10253">
    <property type="entry name" value="POLYCOMB PROTEIN"/>
    <property type="match status" value="1"/>
</dbReference>
<dbReference type="InterPro" id="IPR001680">
    <property type="entry name" value="WD40_rpt"/>
</dbReference>
<dbReference type="Gene3D" id="2.130.10.10">
    <property type="entry name" value="YVTN repeat-like/Quinoprotein amine dehydrogenase"/>
    <property type="match status" value="1"/>
</dbReference>
<evidence type="ECO:0000313" key="8">
    <source>
        <dbReference type="Proteomes" id="UP000230233"/>
    </source>
</evidence>
<dbReference type="OrthoDB" id="7318948at2759"/>
<feature type="repeat" description="WD" evidence="6">
    <location>
        <begin position="136"/>
        <end position="178"/>
    </location>
</feature>
<dbReference type="EMBL" id="PDUG01000004">
    <property type="protein sequence ID" value="PIC35966.1"/>
    <property type="molecule type" value="Genomic_DNA"/>
</dbReference>
<keyword evidence="3" id="KW-0677">Repeat</keyword>
<dbReference type="AlphaFoldDB" id="A0A2G5U9M4"/>
<evidence type="ECO:0000256" key="3">
    <source>
        <dbReference type="ARBA" id="ARBA00022737"/>
    </source>
</evidence>
<evidence type="ECO:0000256" key="2">
    <source>
        <dbReference type="ARBA" id="ARBA00022574"/>
    </source>
</evidence>
<feature type="repeat" description="WD" evidence="6">
    <location>
        <begin position="182"/>
        <end position="215"/>
    </location>
</feature>
<keyword evidence="8" id="KW-1185">Reference proteome</keyword>
<dbReference type="InterPro" id="IPR036322">
    <property type="entry name" value="WD40_repeat_dom_sf"/>
</dbReference>
<evidence type="ECO:0000256" key="1">
    <source>
        <dbReference type="ARBA" id="ARBA00008075"/>
    </source>
</evidence>
<evidence type="ECO:0000256" key="4">
    <source>
        <dbReference type="ARBA" id="ARBA00023015"/>
    </source>
</evidence>
<organism evidence="7 8">
    <name type="scientific">Caenorhabditis nigoni</name>
    <dbReference type="NCBI Taxonomy" id="1611254"/>
    <lineage>
        <taxon>Eukaryota</taxon>
        <taxon>Metazoa</taxon>
        <taxon>Ecdysozoa</taxon>
        <taxon>Nematoda</taxon>
        <taxon>Chromadorea</taxon>
        <taxon>Rhabditida</taxon>
        <taxon>Rhabditina</taxon>
        <taxon>Rhabditomorpha</taxon>
        <taxon>Rhabditoidea</taxon>
        <taxon>Rhabditidae</taxon>
        <taxon>Peloderinae</taxon>
        <taxon>Caenorhabditis</taxon>
    </lineage>
</organism>